<sequence>MTCNVGLLNHVLFATDSLATPDMSYVVVHSSSRGIWLTISLDTRDKPGNLFPERFGIRTARTSCSIIHSTRSVSKIRKPWSREQVLKTYGTLR</sequence>
<reference evidence="1 2" key="1">
    <citation type="submission" date="2024-07" db="EMBL/GenBank/DDBJ databases">
        <title>Section-level genome sequencing and comparative genomics of Aspergillus sections Usti and Cavernicolus.</title>
        <authorList>
            <consortium name="Lawrence Berkeley National Laboratory"/>
            <person name="Nybo J.L."/>
            <person name="Vesth T.C."/>
            <person name="Theobald S."/>
            <person name="Frisvad J.C."/>
            <person name="Larsen T.O."/>
            <person name="Kjaerboelling I."/>
            <person name="Rothschild-Mancinelli K."/>
            <person name="Lyhne E.K."/>
            <person name="Kogle M.E."/>
            <person name="Barry K."/>
            <person name="Clum A."/>
            <person name="Na H."/>
            <person name="Ledsgaard L."/>
            <person name="Lin J."/>
            <person name="Lipzen A."/>
            <person name="Kuo A."/>
            <person name="Riley R."/>
            <person name="Mondo S."/>
            <person name="LaButti K."/>
            <person name="Haridas S."/>
            <person name="Pangalinan J."/>
            <person name="Salamov A.A."/>
            <person name="Simmons B.A."/>
            <person name="Magnuson J.K."/>
            <person name="Chen J."/>
            <person name="Drula E."/>
            <person name="Henrissat B."/>
            <person name="Wiebenga A."/>
            <person name="Lubbers R.J."/>
            <person name="Gomes A.C."/>
            <person name="Makela M.R."/>
            <person name="Stajich J."/>
            <person name="Grigoriev I.V."/>
            <person name="Mortensen U.H."/>
            <person name="De vries R.P."/>
            <person name="Baker S.E."/>
            <person name="Andersen M.R."/>
        </authorList>
    </citation>
    <scope>NUCLEOTIDE SEQUENCE [LARGE SCALE GENOMIC DNA]</scope>
    <source>
        <strain evidence="1 2">CBS 600.67</strain>
    </source>
</reference>
<gene>
    <name evidence="1" type="ORF">BDW59DRAFT_146140</name>
</gene>
<accession>A0ABR4ID43</accession>
<evidence type="ECO:0000313" key="2">
    <source>
        <dbReference type="Proteomes" id="UP001610335"/>
    </source>
</evidence>
<protein>
    <submittedName>
        <fullName evidence="1">Uncharacterized protein</fullName>
    </submittedName>
</protein>
<comment type="caution">
    <text evidence="1">The sequence shown here is derived from an EMBL/GenBank/DDBJ whole genome shotgun (WGS) entry which is preliminary data.</text>
</comment>
<organism evidence="1 2">
    <name type="scientific">Aspergillus cavernicola</name>
    <dbReference type="NCBI Taxonomy" id="176166"/>
    <lineage>
        <taxon>Eukaryota</taxon>
        <taxon>Fungi</taxon>
        <taxon>Dikarya</taxon>
        <taxon>Ascomycota</taxon>
        <taxon>Pezizomycotina</taxon>
        <taxon>Eurotiomycetes</taxon>
        <taxon>Eurotiomycetidae</taxon>
        <taxon>Eurotiales</taxon>
        <taxon>Aspergillaceae</taxon>
        <taxon>Aspergillus</taxon>
        <taxon>Aspergillus subgen. Nidulantes</taxon>
    </lineage>
</organism>
<dbReference type="EMBL" id="JBFXLS010000035">
    <property type="protein sequence ID" value="KAL2825661.1"/>
    <property type="molecule type" value="Genomic_DNA"/>
</dbReference>
<evidence type="ECO:0000313" key="1">
    <source>
        <dbReference type="EMBL" id="KAL2825661.1"/>
    </source>
</evidence>
<name>A0ABR4ID43_9EURO</name>
<dbReference type="Proteomes" id="UP001610335">
    <property type="component" value="Unassembled WGS sequence"/>
</dbReference>
<keyword evidence="2" id="KW-1185">Reference proteome</keyword>
<proteinExistence type="predicted"/>